<feature type="signal peptide" evidence="1">
    <location>
        <begin position="1"/>
        <end position="23"/>
    </location>
</feature>
<dbReference type="AlphaFoldDB" id="A0AAW0LB22"/>
<evidence type="ECO:0000256" key="1">
    <source>
        <dbReference type="SAM" id="SignalP"/>
    </source>
</evidence>
<dbReference type="Pfam" id="PF04450">
    <property type="entry name" value="BSP"/>
    <property type="match status" value="2"/>
</dbReference>
<protein>
    <recommendedName>
        <fullName evidence="4">Plant basic secretory protein (BSP) family protein</fullName>
    </recommendedName>
</protein>
<keyword evidence="1" id="KW-0732">Signal</keyword>
<evidence type="ECO:0000313" key="2">
    <source>
        <dbReference type="EMBL" id="KAK7847566.1"/>
    </source>
</evidence>
<gene>
    <name evidence="2" type="ORF">CFP56_006459</name>
</gene>
<name>A0AAW0LB22_QUESU</name>
<organism evidence="2 3">
    <name type="scientific">Quercus suber</name>
    <name type="common">Cork oak</name>
    <dbReference type="NCBI Taxonomy" id="58331"/>
    <lineage>
        <taxon>Eukaryota</taxon>
        <taxon>Viridiplantae</taxon>
        <taxon>Streptophyta</taxon>
        <taxon>Embryophyta</taxon>
        <taxon>Tracheophyta</taxon>
        <taxon>Spermatophyta</taxon>
        <taxon>Magnoliopsida</taxon>
        <taxon>eudicotyledons</taxon>
        <taxon>Gunneridae</taxon>
        <taxon>Pentapetalae</taxon>
        <taxon>rosids</taxon>
        <taxon>fabids</taxon>
        <taxon>Fagales</taxon>
        <taxon>Fagaceae</taxon>
        <taxon>Quercus</taxon>
    </lineage>
</organism>
<sequence length="375" mass="41474">MANQMFFVSFLVTLALAIHGIHAVEYEVTNNAGNTPGGVRFNNEIGSDYSKQTLISATDFIWSLFKQSTDADRKNVPKVSLFIDDMDGVAYASNNEIHVSARYINGFSGDVKTEITGVLYHESTHIWQWNGNGQNTPGGLIEGIADYVRLKAGYAPSHWVQPGQGNSWDQGYDVTARFLDYCNIMVHHKFLLLSFVITLAAIQGIHAVSYVVTNTAANTTGGSRFNNEIGSTYSKQTLKNATNFTWKIFQQKTTADRKNVAKVSLFIEDIDGAAYAVNNEIHVSARYIASYSGDVKREITGVLFHEMTHIWQWSGNGQSPPGGLIEGIADFVRLKSGYVPSHWVQPGKGDRWDQGYDVNANTAAPNVPKMYNPNK</sequence>
<dbReference type="Proteomes" id="UP000237347">
    <property type="component" value="Unassembled WGS sequence"/>
</dbReference>
<evidence type="ECO:0000313" key="3">
    <source>
        <dbReference type="Proteomes" id="UP000237347"/>
    </source>
</evidence>
<accession>A0AAW0LB22</accession>
<dbReference type="PANTHER" id="PTHR33321:SF12">
    <property type="entry name" value="PLANT BASIC SECRETORY PROTEIN (BSP) FAMILY PROTEIN"/>
    <property type="match status" value="1"/>
</dbReference>
<dbReference type="PANTHER" id="PTHR33321">
    <property type="match status" value="1"/>
</dbReference>
<dbReference type="InterPro" id="IPR007541">
    <property type="entry name" value="Uncharacterised_BSP"/>
</dbReference>
<evidence type="ECO:0008006" key="4">
    <source>
        <dbReference type="Google" id="ProtNLM"/>
    </source>
</evidence>
<keyword evidence="3" id="KW-1185">Reference proteome</keyword>
<dbReference type="EMBL" id="PKMF04000139">
    <property type="protein sequence ID" value="KAK7847566.1"/>
    <property type="molecule type" value="Genomic_DNA"/>
</dbReference>
<feature type="chain" id="PRO_5043609271" description="Plant basic secretory protein (BSP) family protein" evidence="1">
    <location>
        <begin position="24"/>
        <end position="375"/>
    </location>
</feature>
<proteinExistence type="predicted"/>
<comment type="caution">
    <text evidence="2">The sequence shown here is derived from an EMBL/GenBank/DDBJ whole genome shotgun (WGS) entry which is preliminary data.</text>
</comment>
<reference evidence="2 3" key="1">
    <citation type="journal article" date="2018" name="Sci. Data">
        <title>The draft genome sequence of cork oak.</title>
        <authorList>
            <person name="Ramos A.M."/>
            <person name="Usie A."/>
            <person name="Barbosa P."/>
            <person name="Barros P.M."/>
            <person name="Capote T."/>
            <person name="Chaves I."/>
            <person name="Simoes F."/>
            <person name="Abreu I."/>
            <person name="Carrasquinho I."/>
            <person name="Faro C."/>
            <person name="Guimaraes J.B."/>
            <person name="Mendonca D."/>
            <person name="Nobrega F."/>
            <person name="Rodrigues L."/>
            <person name="Saibo N.J.M."/>
            <person name="Varela M.C."/>
            <person name="Egas C."/>
            <person name="Matos J."/>
            <person name="Miguel C.M."/>
            <person name="Oliveira M.M."/>
            <person name="Ricardo C.P."/>
            <person name="Goncalves S."/>
        </authorList>
    </citation>
    <scope>NUCLEOTIDE SEQUENCE [LARGE SCALE GENOMIC DNA]</scope>
    <source>
        <strain evidence="3">cv. HL8</strain>
    </source>
</reference>